<feature type="region of interest" description="Disordered" evidence="1">
    <location>
        <begin position="1963"/>
        <end position="2011"/>
    </location>
</feature>
<comment type="caution">
    <text evidence="2">The sequence shown here is derived from an EMBL/GenBank/DDBJ whole genome shotgun (WGS) entry which is preliminary data.</text>
</comment>
<feature type="region of interest" description="Disordered" evidence="1">
    <location>
        <begin position="2948"/>
        <end position="2967"/>
    </location>
</feature>
<proteinExistence type="predicted"/>
<reference evidence="2 3" key="1">
    <citation type="submission" date="2019-03" db="EMBL/GenBank/DDBJ databases">
        <title>An improved genome assembly of the fluke Schistosoma japonicum.</title>
        <authorList>
            <person name="Hu W."/>
            <person name="Luo F."/>
            <person name="Yin M."/>
            <person name="Mo X."/>
            <person name="Sun C."/>
            <person name="Wu Q."/>
            <person name="Zhu B."/>
            <person name="Xiang M."/>
            <person name="Wang J."/>
            <person name="Wang Y."/>
            <person name="Zhang T."/>
            <person name="Xu B."/>
            <person name="Zheng H."/>
            <person name="Feng Z."/>
        </authorList>
    </citation>
    <scope>NUCLEOTIDE SEQUENCE [LARGE SCALE GENOMIC DNA]</scope>
    <source>
        <strain evidence="2">HuSjv2</strain>
        <tissue evidence="2">Worms</tissue>
    </source>
</reference>
<dbReference type="Proteomes" id="UP000311919">
    <property type="component" value="Unassembled WGS sequence"/>
</dbReference>
<feature type="compositionally biased region" description="Low complexity" evidence="1">
    <location>
        <begin position="1712"/>
        <end position="1742"/>
    </location>
</feature>
<feature type="region of interest" description="Disordered" evidence="1">
    <location>
        <begin position="3321"/>
        <end position="3348"/>
    </location>
</feature>
<sequence>MNESPIVICAPTSCPTISNSSCGSSFEGSVCHSGISSVAVPIVSGLSSSVLCPTLSITSAVSPIPPSSLSLTSLRNTVNSLNLSVPSSSHNPVILPSSASLLVQSVNSSNPVSGIHSIPTITSNSLVINDLENPNITVPMTCKNEYLSGSMTNSSFSYSSVLPVGTSTICPNLNFSAISSQTVEIIDPTQNLSSSIPTSTPATLSLQSNVLTSNQMHSENVLGFDAESGTRSVTNPTLPPCFPLNLMPISPNGDFPTTQINFPGLPPVLLQVLPLPGVKMGEHYTINVPTQLIWDGICSALASGGAVNGGPIVLSITPTSLPSHSNSPMSTVPTSYTMTNQAPTHIPLCNPSNGFINSTLPQVGVPVSTVIPYSTLSVGSLTTTVTTANVVNTKLPGVIVNSLLSNPVSAAGGAKRMRAIAPKPSNVSVVATLGIRPTSASTTLSKSGAKRHGLVTPISGVNGIMSSCTSLQSNHSSIPNIGTLTAAPTPPKLLHSTSKKVSLPLVNFSSSLVRSGRGRRRGGVGQQPVPTTFVTSAHASPICITNSVNSVMGINSDTSNVCSLQASVSLPLSSPSSLSSFYSTQSIFVPPTTNPGSLLPPGPIPPTFLFGNPLHNAPPITMPSGVAPFLFQSALPISNSCSQFSNSVFSPATCTASISPSTSCPLAVVRSLPSVSSATIFATNNAPTMASLDPTTGLVTYYPSPCIPMNSPYGPTISSSDSSSINISTICSQPNQTLGLQPSSQSGPVMYPIQTQHLLSNQIVPTIFPNMHTDITGSNAFDNTSFLQSFGPSLMDSSCISSNVQISSESAIIPSHMACQNAFLASASNFHSNGNNGTIPLFSSLPTSSIALPGLEVGTTTCETNGLTDDGGCLAKDDLISLAWHLTQMEDDFETHGKQNPDVIMNQTEDENNGMFEDFLQVYSQNTTGFNYGSDLGYQSHILDPSSVNPSSSVLDKDVILLDNEPECRTDFENPDVGAHLPCSSEESTGNADIDALLAAAAMVGAASGVGDAQSAVAVPLPSSSLASVNHQDTISSECDSSYPTNKDDVHDDIHVEFSSSRIPVHSTNCRFSPLLVPISAEDSVDGLKETKPDDLLPSDLFDDFSKTEANDQFPSETSDSVHEFDDGYEPTSLAAVLGCNAEDAADLESVLGQEAPDLSDGGGVSDSFLHSLVGPSPTVDDLNGQNNSVSIFDSDFHSPHESKQDTENEVNFHSNDFSNGISCEMVENTTNALPLSRQVRSLLRDANAISMSSHFGSPPGGSKSFNHFFEATSRRLNRSCRFTSDIDDDFIGVDFSDAVNECTTAEQFDEALMLLGPQPNSPINQSELHSENTIPVSVTDFVSHIEDKMNNENAAKDKSLLHIDCTDLKIVEVSDIQIAGSRNISPQHTVDKSVKSPISIKEFTSQNECIPSVKSPASEIKNCTIENGSKRDTTDDTMNHSVDSFCSINPANLVTVKSQHTVFDEDIIKHTDISITDDENLLSPDKKSELVDLSPSMSEELSVSGNNLTPPSQGKPNIQQPASVSSTLVACHYEVSQVTPSPNSTYSVCYNLARRPHSVSPRIPSNAKHISSSESSFYLPPRPQSLPNLTSLSQFDIVQEKENVESFISNPLSSCDITTSVACLLKSDIDFTNKELCSTFPSDHISLNTVDMISNISILGVLASSSALVEAVANLEDDSDISPIKSSIEGLASLDRMLKSCQRRSQQILNSTSHTSSGSESAIVSSSQTSSLSQSSAPKPISIHEASNNDVCNLEFSGWKNTDISSAPKHDDISTISLVNSDHSPNRSVDFEQREIKNVNTVNSKRGRRKRIGSRKPHFTYLKRNTLKTICKPNVPTLESRASQCIIEDSNEFRHFQNQSFGPPTKDVSTNDLLELVARRPHSFGLSSVEGKLSNVPNPPVSPEFESLLPPLILTTGASLFPDSRLHSDIYSLDDDSYSTVPSVHKLKVEPDEEPVTKANCERDLVSSSTPTQLRTHRRKKRKRHITDTKPRSKSQAGCHAVTESHPNPSHFDFHRNNFIGINSSDLRRFESLDEAPFERFLHDTKLQTFAALKSATIEITPKLKSNVSSWCDPNQNVLIFGRQYDNQSLSGDYDSVSAHNIESGNQFNETRSATEEVAECSSILSPRTNSNSHVFEEPVSTSSESNKSSIASHQLVFSTPVSHTFNTFPTSASFSCVSKSISPFQGHIMSLPITTTINQSNSLCDSSSSTSHSLEKVFPVVSPLPINRNLGITGSFAGAAAFRATSFSALAAKVEKKSGLSESLLNNPSETLWRNITFADLAKVASSESKSKEIPQTPNNIPSSLLCKSSWFVDKSLQIDASVLQPKPLFQSNFPIITTSSKSGDSSTMFPVNNSSPRTSPNQLNNQLPFSDMSKSSKSSLSKSHCSEGRKRSLNHMFSLPKRMNRRRRSAGRRQRRPYISTCKSTAEMIQDSPNDSNAKENNSVLNMDNISCHLVTTLDVETHDRCSDSEKLIIDYCDKPKSISSSPLFLTLENPTAPSNLNGEKYPTSPTNVMNDSSVNTFLDTIASTKAAKDNDDQTSSAPPTVQLTNVNCEQSRSVPVGTENDSCSSEVVSAVSNDGMDVHGSSVNIHPKNVASETNSFNHDVFQDKNTGSLYPDPPSNNILTESDILPSHPPIRLRLNLKLAALKSKQKKKKHKKPTLNNSTFESKWNSVVEAKDDPTKCSLSIRLVNRIPVVKEISKPNYCNSNRKREKKNKRTTTHCIGSKNFTVIVNNNLQCKNPPKSLRLDEASSPAHNIHVTQSSQAYSVPNVFPSSMLKETSMNPLSTKKIFSTARQERRSNYAQLTRPWRANLSTSPRKRSATAFRSVSSRRYVSNVTRSRSHLVNSYSGAPLADHKQLNVSCVPSIVPVNIFNKKTSNDDAEMYCDNSQSYSITNLTNIHNEFPNMERPESHPLRLVIRLGKSTNASKDELVHQSVISPLNVQVPSDMSSNSSQASSDMNRQDGSVNFTILPGQSNVGNDSSVQELSEFCIASEAETFMDPNQFQIHRILNRTLPMNSGLVGLYIPSPSGDDDEGDGCGMVERALDSEHRLRMTGQSFHFSQICHENHATPGAPHIGCTAGLSRRKETKPFKRLRHNKKNTKHARCGHGKHNNLSMDEHGLDQSSKLHAQCMKSFENHTNNDFTFLHDQPSSLSVHSTNISQPNSTNCNQIYNPDGFAHSSPEPMMNPAHFTKCKSDGNSDNTQMKFLWCNASATNKEKHHDLSALYRNEETVLSNCFSSNNVTVPSDQLSVAILKCHPKLLNDENNVYSDSAYSQQTFCNSTQTRVFEAYNNGSYTNGSSGSGFGGSCSHTGSANSIPAPSTGSPAPLSLGPAPGSQPEYSSNCTGSLNESFCGPLSPISVNRDFHCSPVSSRFDLSAPIYLENQPISHIPYSQCHENRLSGSVTVYID</sequence>
<feature type="region of interest" description="Disordered" evidence="1">
    <location>
        <begin position="1709"/>
        <end position="1745"/>
    </location>
</feature>
<gene>
    <name evidence="2" type="ORF">EWB00_002798</name>
</gene>
<evidence type="ECO:0000256" key="1">
    <source>
        <dbReference type="SAM" id="MobiDB-lite"/>
    </source>
</evidence>
<feature type="compositionally biased region" description="Basic residues" evidence="1">
    <location>
        <begin position="1976"/>
        <end position="1986"/>
    </location>
</feature>
<dbReference type="OrthoDB" id="6265393at2759"/>
<feature type="compositionally biased region" description="Polar residues" evidence="1">
    <location>
        <begin position="2344"/>
        <end position="2371"/>
    </location>
</feature>
<feature type="compositionally biased region" description="Low complexity" evidence="1">
    <location>
        <begin position="2373"/>
        <end position="2386"/>
    </location>
</feature>
<keyword evidence="3" id="KW-1185">Reference proteome</keyword>
<evidence type="ECO:0000313" key="3">
    <source>
        <dbReference type="Proteomes" id="UP000311919"/>
    </source>
</evidence>
<feature type="region of interest" description="Disordered" evidence="1">
    <location>
        <begin position="1107"/>
        <end position="1127"/>
    </location>
</feature>
<name>A0A4Z2DAM4_SCHJA</name>
<feature type="region of interest" description="Disordered" evidence="1">
    <location>
        <begin position="2344"/>
        <end position="2400"/>
    </location>
</feature>
<organism evidence="2 3">
    <name type="scientific">Schistosoma japonicum</name>
    <name type="common">Blood fluke</name>
    <dbReference type="NCBI Taxonomy" id="6182"/>
    <lineage>
        <taxon>Eukaryota</taxon>
        <taxon>Metazoa</taxon>
        <taxon>Spiralia</taxon>
        <taxon>Lophotrochozoa</taxon>
        <taxon>Platyhelminthes</taxon>
        <taxon>Trematoda</taxon>
        <taxon>Digenea</taxon>
        <taxon>Strigeidida</taxon>
        <taxon>Schistosomatoidea</taxon>
        <taxon>Schistosomatidae</taxon>
        <taxon>Schistosoma</taxon>
    </lineage>
</organism>
<feature type="region of interest" description="Disordered" evidence="1">
    <location>
        <begin position="1490"/>
        <end position="1521"/>
    </location>
</feature>
<dbReference type="STRING" id="6182.A0A4Z2DAM4"/>
<feature type="compositionally biased region" description="Polar residues" evidence="1">
    <location>
        <begin position="3321"/>
        <end position="3330"/>
    </location>
</feature>
<feature type="compositionally biased region" description="Low complexity" evidence="1">
    <location>
        <begin position="2951"/>
        <end position="2964"/>
    </location>
</feature>
<dbReference type="EMBL" id="SKCS01000187">
    <property type="protein sequence ID" value="TNN13561.1"/>
    <property type="molecule type" value="Genomic_DNA"/>
</dbReference>
<protein>
    <submittedName>
        <fullName evidence="2">Putative gastric mucin</fullName>
    </submittedName>
</protein>
<accession>A0A4Z2DAM4</accession>
<feature type="compositionally biased region" description="Polar residues" evidence="1">
    <location>
        <begin position="1496"/>
        <end position="1521"/>
    </location>
</feature>
<evidence type="ECO:0000313" key="2">
    <source>
        <dbReference type="EMBL" id="TNN13561.1"/>
    </source>
</evidence>